<feature type="domain" description="DUF6950" evidence="1">
    <location>
        <begin position="20"/>
        <end position="114"/>
    </location>
</feature>
<evidence type="ECO:0000259" key="1">
    <source>
        <dbReference type="Pfam" id="PF22262"/>
    </source>
</evidence>
<evidence type="ECO:0000313" key="2">
    <source>
        <dbReference type="EMBL" id="MBB3995313.1"/>
    </source>
</evidence>
<sequence length="152" mass="16819">MGMIGDVARHSPLIIEAHRWLSLPMIWGQHDCMLCLADWFERVHGFDPAADIRFTYDSPGSCQKETGFLRDPLTATRRIAEDRGSLLRTSLPPVKGDIGLIRTPDGERTVVCGGLWLGKGWLIKGTPRGATVRSGAAILETVAVWSMRYEDA</sequence>
<dbReference type="EMBL" id="JACIEI010000013">
    <property type="protein sequence ID" value="MBB3995313.1"/>
    <property type="molecule type" value="Genomic_DNA"/>
</dbReference>
<comment type="caution">
    <text evidence="2">The sequence shown here is derived from an EMBL/GenBank/DDBJ whole genome shotgun (WGS) entry which is preliminary data.</text>
</comment>
<dbReference type="Proteomes" id="UP000530268">
    <property type="component" value="Unassembled WGS sequence"/>
</dbReference>
<name>A0A7W6H206_9RHOB</name>
<proteinExistence type="predicted"/>
<dbReference type="RefSeq" id="WP_246423403.1">
    <property type="nucleotide sequence ID" value="NZ_JACIEI010000013.1"/>
</dbReference>
<evidence type="ECO:0000313" key="3">
    <source>
        <dbReference type="Proteomes" id="UP000530268"/>
    </source>
</evidence>
<accession>A0A7W6H206</accession>
<gene>
    <name evidence="2" type="ORF">GGR95_002968</name>
</gene>
<dbReference type="InterPro" id="IPR053802">
    <property type="entry name" value="DUF6950"/>
</dbReference>
<protein>
    <recommendedName>
        <fullName evidence="1">DUF6950 domain-containing protein</fullName>
    </recommendedName>
</protein>
<dbReference type="Pfam" id="PF22262">
    <property type="entry name" value="DUF6950"/>
    <property type="match status" value="1"/>
</dbReference>
<keyword evidence="3" id="KW-1185">Reference proteome</keyword>
<organism evidence="2 3">
    <name type="scientific">Sulfitobacter undariae</name>
    <dbReference type="NCBI Taxonomy" id="1563671"/>
    <lineage>
        <taxon>Bacteria</taxon>
        <taxon>Pseudomonadati</taxon>
        <taxon>Pseudomonadota</taxon>
        <taxon>Alphaproteobacteria</taxon>
        <taxon>Rhodobacterales</taxon>
        <taxon>Roseobacteraceae</taxon>
        <taxon>Sulfitobacter</taxon>
    </lineage>
</organism>
<reference evidence="2 3" key="1">
    <citation type="submission" date="2020-08" db="EMBL/GenBank/DDBJ databases">
        <title>Genomic Encyclopedia of Type Strains, Phase IV (KMG-IV): sequencing the most valuable type-strain genomes for metagenomic binning, comparative biology and taxonomic classification.</title>
        <authorList>
            <person name="Goeker M."/>
        </authorList>
    </citation>
    <scope>NUCLEOTIDE SEQUENCE [LARGE SCALE GENOMIC DNA]</scope>
    <source>
        <strain evidence="2 3">DSM 102234</strain>
    </source>
</reference>
<dbReference type="AlphaFoldDB" id="A0A7W6H206"/>